<accession>A0A9J5ZEJ1</accession>
<dbReference type="PROSITE" id="PS51294">
    <property type="entry name" value="HTH_MYB"/>
    <property type="match status" value="1"/>
</dbReference>
<organism evidence="9 10">
    <name type="scientific">Solanum commersonii</name>
    <name type="common">Commerson's wild potato</name>
    <name type="synonym">Commerson's nightshade</name>
    <dbReference type="NCBI Taxonomy" id="4109"/>
    <lineage>
        <taxon>Eukaryota</taxon>
        <taxon>Viridiplantae</taxon>
        <taxon>Streptophyta</taxon>
        <taxon>Embryophyta</taxon>
        <taxon>Tracheophyta</taxon>
        <taxon>Spermatophyta</taxon>
        <taxon>Magnoliopsida</taxon>
        <taxon>eudicotyledons</taxon>
        <taxon>Gunneridae</taxon>
        <taxon>Pentapetalae</taxon>
        <taxon>asterids</taxon>
        <taxon>lamiids</taxon>
        <taxon>Solanales</taxon>
        <taxon>Solanaceae</taxon>
        <taxon>Solanoideae</taxon>
        <taxon>Solaneae</taxon>
        <taxon>Solanum</taxon>
    </lineage>
</organism>
<dbReference type="GO" id="GO:0010597">
    <property type="term" value="P:green leaf volatile biosynthetic process"/>
    <property type="evidence" value="ECO:0007669"/>
    <property type="project" value="UniProtKB-ARBA"/>
</dbReference>
<proteinExistence type="predicted"/>
<dbReference type="InterPro" id="IPR017930">
    <property type="entry name" value="Myb_dom"/>
</dbReference>
<keyword evidence="2" id="KW-0677">Repeat</keyword>
<feature type="domain" description="HTH myb-type" evidence="8">
    <location>
        <begin position="26"/>
        <end position="68"/>
    </location>
</feature>
<dbReference type="PROSITE" id="PS50090">
    <property type="entry name" value="MYB_LIKE"/>
    <property type="match status" value="1"/>
</dbReference>
<evidence type="ECO:0000259" key="7">
    <source>
        <dbReference type="PROSITE" id="PS50090"/>
    </source>
</evidence>
<dbReference type="PANTHER" id="PTHR47997">
    <property type="entry name" value="MYB DOMAIN PROTEIN 55"/>
    <property type="match status" value="1"/>
</dbReference>
<name>A0A9J5ZEJ1_SOLCO</name>
<dbReference type="Gene3D" id="1.10.10.60">
    <property type="entry name" value="Homeodomain-like"/>
    <property type="match status" value="1"/>
</dbReference>
<dbReference type="AlphaFoldDB" id="A0A9J5ZEJ1"/>
<evidence type="ECO:0000313" key="10">
    <source>
        <dbReference type="Proteomes" id="UP000824120"/>
    </source>
</evidence>
<sequence>METVKKMSMIKCRWNAKEDDRSGKSEDNTIIKAHAKFGNQWSKIARLLPRRIDNAINNCWHSTLKCKHPSMSEDLTLKNPQAPLKKSFSIGPGGCPQLCLYPNIAPPGQSLPLSTFSPIMLDPLISLSPHGSDLRNLDLSRCPQLSLYPPVASIGEICPFLSFSLVTSVEYYPPSAPLGEILTFSSVAPIMLDPSTHLSLSLRGFKSTKDLNPVNRIKQIAQLESVSTCEPIPSNFMPQISIT</sequence>
<dbReference type="InterPro" id="IPR051953">
    <property type="entry name" value="Plant_SW-associated_TFs"/>
</dbReference>
<keyword evidence="4" id="KW-0238">DNA-binding</keyword>
<reference evidence="9 10" key="1">
    <citation type="submission" date="2020-09" db="EMBL/GenBank/DDBJ databases">
        <title>De no assembly of potato wild relative species, Solanum commersonii.</title>
        <authorList>
            <person name="Cho K."/>
        </authorList>
    </citation>
    <scope>NUCLEOTIDE SEQUENCE [LARGE SCALE GENOMIC DNA]</scope>
    <source>
        <strain evidence="9">LZ3.2</strain>
        <tissue evidence="9">Leaf</tissue>
    </source>
</reference>
<keyword evidence="5" id="KW-0804">Transcription</keyword>
<dbReference type="OrthoDB" id="2143914at2759"/>
<comment type="subcellular location">
    <subcellularLocation>
        <location evidence="1">Nucleus</location>
    </subcellularLocation>
</comment>
<protein>
    <submittedName>
        <fullName evidence="9">Uncharacterized protein</fullName>
    </submittedName>
</protein>
<evidence type="ECO:0000256" key="4">
    <source>
        <dbReference type="ARBA" id="ARBA00023125"/>
    </source>
</evidence>
<dbReference type="SUPFAM" id="SSF46689">
    <property type="entry name" value="Homeodomain-like"/>
    <property type="match status" value="1"/>
</dbReference>
<dbReference type="CDD" id="cd00167">
    <property type="entry name" value="SANT"/>
    <property type="match status" value="1"/>
</dbReference>
<dbReference type="InterPro" id="IPR009057">
    <property type="entry name" value="Homeodomain-like_sf"/>
</dbReference>
<dbReference type="EMBL" id="JACXVP010000004">
    <property type="protein sequence ID" value="KAG5610256.1"/>
    <property type="molecule type" value="Genomic_DNA"/>
</dbReference>
<evidence type="ECO:0000259" key="8">
    <source>
        <dbReference type="PROSITE" id="PS51294"/>
    </source>
</evidence>
<comment type="caution">
    <text evidence="9">The sequence shown here is derived from an EMBL/GenBank/DDBJ whole genome shotgun (WGS) entry which is preliminary data.</text>
</comment>
<evidence type="ECO:0000313" key="9">
    <source>
        <dbReference type="EMBL" id="KAG5610256.1"/>
    </source>
</evidence>
<dbReference type="PANTHER" id="PTHR47997:SF75">
    <property type="entry name" value="MYB DOMAIN PROTEIN 55"/>
    <property type="match status" value="1"/>
</dbReference>
<evidence type="ECO:0000256" key="3">
    <source>
        <dbReference type="ARBA" id="ARBA00023015"/>
    </source>
</evidence>
<gene>
    <name evidence="9" type="ORF">H5410_021537</name>
</gene>
<evidence type="ECO:0000256" key="1">
    <source>
        <dbReference type="ARBA" id="ARBA00004123"/>
    </source>
</evidence>
<keyword evidence="3" id="KW-0805">Transcription regulation</keyword>
<dbReference type="GO" id="GO:0000976">
    <property type="term" value="F:transcription cis-regulatory region binding"/>
    <property type="evidence" value="ECO:0007669"/>
    <property type="project" value="UniProtKB-ARBA"/>
</dbReference>
<keyword evidence="6" id="KW-0539">Nucleus</keyword>
<dbReference type="GO" id="GO:0005634">
    <property type="term" value="C:nucleus"/>
    <property type="evidence" value="ECO:0007669"/>
    <property type="project" value="UniProtKB-SubCell"/>
</dbReference>
<dbReference type="InterPro" id="IPR001005">
    <property type="entry name" value="SANT/Myb"/>
</dbReference>
<dbReference type="SMART" id="SM00717">
    <property type="entry name" value="SANT"/>
    <property type="match status" value="1"/>
</dbReference>
<evidence type="ECO:0000256" key="6">
    <source>
        <dbReference type="ARBA" id="ARBA00023242"/>
    </source>
</evidence>
<feature type="domain" description="Myb-like" evidence="7">
    <location>
        <begin position="24"/>
        <end position="64"/>
    </location>
</feature>
<evidence type="ECO:0000256" key="2">
    <source>
        <dbReference type="ARBA" id="ARBA00022737"/>
    </source>
</evidence>
<dbReference type="Pfam" id="PF00249">
    <property type="entry name" value="Myb_DNA-binding"/>
    <property type="match status" value="1"/>
</dbReference>
<dbReference type="Proteomes" id="UP000824120">
    <property type="component" value="Chromosome 4"/>
</dbReference>
<evidence type="ECO:0000256" key="5">
    <source>
        <dbReference type="ARBA" id="ARBA00023163"/>
    </source>
</evidence>
<keyword evidence="10" id="KW-1185">Reference proteome</keyword>